<evidence type="ECO:0000313" key="2">
    <source>
        <dbReference type="Proteomes" id="UP000484255"/>
    </source>
</evidence>
<dbReference type="PANTHER" id="PTHR35564:SF4">
    <property type="entry name" value="CYTOPLASMIC PROTEIN"/>
    <property type="match status" value="1"/>
</dbReference>
<accession>A0A7C9PKG1</accession>
<organism evidence="1 2">
    <name type="scientific">Ideonella livida</name>
    <dbReference type="NCBI Taxonomy" id="2707176"/>
    <lineage>
        <taxon>Bacteria</taxon>
        <taxon>Pseudomonadati</taxon>
        <taxon>Pseudomonadota</taxon>
        <taxon>Betaproteobacteria</taxon>
        <taxon>Burkholderiales</taxon>
        <taxon>Sphaerotilaceae</taxon>
        <taxon>Ideonella</taxon>
    </lineage>
</organism>
<dbReference type="EMBL" id="JAAGOH010000062">
    <property type="protein sequence ID" value="NDY94029.1"/>
    <property type="molecule type" value="Genomic_DNA"/>
</dbReference>
<protein>
    <submittedName>
        <fullName evidence="1">Type VI secretion system baseplate subunit TssG</fullName>
    </submittedName>
</protein>
<comment type="caution">
    <text evidence="1">The sequence shown here is derived from an EMBL/GenBank/DDBJ whole genome shotgun (WGS) entry which is preliminary data.</text>
</comment>
<gene>
    <name evidence="1" type="primary">tssG</name>
    <name evidence="1" type="ORF">G3A44_22820</name>
</gene>
<name>A0A7C9PKG1_9BURK</name>
<reference evidence="1 2" key="1">
    <citation type="submission" date="2020-02" db="EMBL/GenBank/DDBJ databases">
        <title>Ideonella bacterium strain TBM-1.</title>
        <authorList>
            <person name="Chen W.-M."/>
        </authorList>
    </citation>
    <scope>NUCLEOTIDE SEQUENCE [LARGE SCALE GENOMIC DNA]</scope>
    <source>
        <strain evidence="1 2">TBM-1</strain>
    </source>
</reference>
<dbReference type="PANTHER" id="PTHR35564">
    <property type="match status" value="1"/>
</dbReference>
<evidence type="ECO:0000313" key="1">
    <source>
        <dbReference type="EMBL" id="NDY94029.1"/>
    </source>
</evidence>
<dbReference type="Proteomes" id="UP000484255">
    <property type="component" value="Unassembled WGS sequence"/>
</dbReference>
<proteinExistence type="predicted"/>
<dbReference type="NCBIfam" id="TIGR03347">
    <property type="entry name" value="VI_chp_1"/>
    <property type="match status" value="1"/>
</dbReference>
<feature type="non-terminal residue" evidence="1">
    <location>
        <position position="327"/>
    </location>
</feature>
<sequence length="327" mass="34164">MSPHGAAAPDPWWLTPQGHSLLSAISRLERSVPGAVPLGSAPLGRGEAVRLQAHLGLGFPAAEVLAVGDLARHRAETAVPPALEAAQPGRTAALAERLARQHDAQRDGPRWVMLTPLLALGGPHGPLPLADTERLAGRRPGRGALAALPQGPGQALLDLFHHRWLSLFYRGRQLHAPGLQWGPPSASPLARLLDALSGLGLPGPEDGSVRTAVDGRGPQGELPWLRHAGLLGFAPRSLDGLTTLMADRLGLPVRGRPFAGGWLPVATTDQARLGHTRLAPRQPGAGGLGVLGRRAWDASAAVDLHVGPVPPTRWDALLPGGADHARL</sequence>
<dbReference type="RefSeq" id="WP_163460049.1">
    <property type="nucleotide sequence ID" value="NZ_JAAGOH010000062.1"/>
</dbReference>
<keyword evidence="2" id="KW-1185">Reference proteome</keyword>
<dbReference type="InterPro" id="IPR010732">
    <property type="entry name" value="T6SS_TssG-like"/>
</dbReference>
<dbReference type="AlphaFoldDB" id="A0A7C9PKG1"/>
<dbReference type="Pfam" id="PF06996">
    <property type="entry name" value="T6SS_TssG"/>
    <property type="match status" value="1"/>
</dbReference>